<feature type="coiled-coil region" evidence="9">
    <location>
        <begin position="745"/>
        <end position="805"/>
    </location>
</feature>
<feature type="compositionally biased region" description="Polar residues" evidence="10">
    <location>
        <begin position="549"/>
        <end position="558"/>
    </location>
</feature>
<comment type="subcellular location">
    <subcellularLocation>
        <location evidence="1">Cytoplasm</location>
        <location evidence="1">Cytoskeleton</location>
        <location evidence="1">Microtubule organizing center</location>
        <location evidence="1">Centrosome</location>
        <location evidence="1">Centriole</location>
    </subcellularLocation>
</comment>
<evidence type="ECO:0000256" key="1">
    <source>
        <dbReference type="ARBA" id="ARBA00004114"/>
    </source>
</evidence>
<name>A0A0S4J0I9_BODSA</name>
<dbReference type="InterPro" id="IPR038774">
    <property type="entry name" value="CEP162-like"/>
</dbReference>
<evidence type="ECO:0000256" key="3">
    <source>
        <dbReference type="ARBA" id="ARBA00021406"/>
    </source>
</evidence>
<sequence length="932" mass="105767">QVQRMGGENATQQQRIVQLEHQLSQLEQIAQEKHMEIQRIVSDHEEVVSDLREQLKTHQQQPKSAKDSVRSGELVSPAELQSVKADLDMQERIISVLERENAQLIQEKKTFVSRLRSLENDLASAKTKQAIQGGGGSGGSVGQSLNASGENNAAVSLESAQRQLQDLRLQLQRSQTVELELRIELDSAKKERREAERRAAANDGTKVGQLQDLRLQLQRSQTVELELRIELDSAKKERREAERRAAANDGTKVEVAELETRALRVQLKRQDEEHHELVQDLGRKISWYVDHQTFNRVQEDLLKEQQETIQQLRLKLLEAESLVTKSGVTRTDKDKQIRQLQKQVQDLETGMREKNPNSIAQLIRSCQPPVQHSAVFKEMQLKIQQQCCLEFLVLRVSTAALDRLRVESDKVRVQYQSRLEKLEDLYAQAHDLRVCAFHFLELFVERLSSFMMCLFDFSFSSANTTRRHLNVQHLLLSSTTTLQRLNMRTQESITTTHHNRLLLVPASSSKQHHHAAAEHDEAGEHHHNAPQQTAAGGGGSKTTKAKPHQASSRYLSHISQRNVATHSVECQTEVGGDINSAFPVQRIAMTTTHVPSTASANFTNTVIALQQENLLLKQQLEALAQSSLASVTASPPSVAATSFHLASSLQSQIQALHNELALSRRLLTEAQEQGRLRANENEDRFLRIRSEHQRELSLVREATRKSSSKQQLEALAQSSLASVTASPPSVAATSFHLASSLQSQIQALHNELALSRRLLTEAQEQGRLRANENEDRFLRIRSEHQRELSLVREEHNEEMRRCEDRCRAEVKLAMDRAEAMITSQQQAADFGSMGRGGRSKHTSGPSSSSQQHQDYLRLVTERLHMLEHRQATQEMDTQREVEEIRRVAQFEISVEKQRTELLVQQKNHEIELFRMELDTLLKDLAQLQHVQG</sequence>
<dbReference type="AlphaFoldDB" id="A0A0S4J0I9"/>
<dbReference type="PANTHER" id="PTHR34031:SF1">
    <property type="entry name" value="CENTROSOMAL PROTEIN OF 162 KDA"/>
    <property type="match status" value="1"/>
</dbReference>
<gene>
    <name evidence="11" type="ORF">BSAL_78590</name>
</gene>
<evidence type="ECO:0000256" key="7">
    <source>
        <dbReference type="ARBA" id="ARBA00023054"/>
    </source>
</evidence>
<keyword evidence="7 9" id="KW-0175">Coiled coil</keyword>
<keyword evidence="12" id="KW-1185">Reference proteome</keyword>
<feature type="non-terminal residue" evidence="11">
    <location>
        <position position="1"/>
    </location>
</feature>
<reference evidence="12" key="1">
    <citation type="submission" date="2015-09" db="EMBL/GenBank/DDBJ databases">
        <authorList>
            <consortium name="Pathogen Informatics"/>
        </authorList>
    </citation>
    <scope>NUCLEOTIDE SEQUENCE [LARGE SCALE GENOMIC DNA]</scope>
    <source>
        <strain evidence="12">Lake Konstanz</strain>
    </source>
</reference>
<feature type="region of interest" description="Disordered" evidence="10">
    <location>
        <begin position="508"/>
        <end position="558"/>
    </location>
</feature>
<evidence type="ECO:0000256" key="6">
    <source>
        <dbReference type="ARBA" id="ARBA00022794"/>
    </source>
</evidence>
<dbReference type="OrthoDB" id="2157184at2759"/>
<keyword evidence="8" id="KW-0206">Cytoskeleton</keyword>
<evidence type="ECO:0000256" key="9">
    <source>
        <dbReference type="SAM" id="Coils"/>
    </source>
</evidence>
<dbReference type="VEuPathDB" id="TriTrypDB:BSAL_78590"/>
<feature type="region of interest" description="Disordered" evidence="10">
    <location>
        <begin position="56"/>
        <end position="75"/>
    </location>
</feature>
<keyword evidence="6" id="KW-0970">Cilium biogenesis/degradation</keyword>
<dbReference type="OMA" id="SCQPPVQ"/>
<accession>A0A0S4J0I9</accession>
<proteinExistence type="inferred from homology"/>
<protein>
    <recommendedName>
        <fullName evidence="3">Centrosomal protein of 162 kDa</fullName>
    </recommendedName>
</protein>
<dbReference type="Proteomes" id="UP000051952">
    <property type="component" value="Unassembled WGS sequence"/>
</dbReference>
<evidence type="ECO:0000256" key="2">
    <source>
        <dbReference type="ARBA" id="ARBA00009485"/>
    </source>
</evidence>
<feature type="coiled-coil region" evidence="9">
    <location>
        <begin position="224"/>
        <end position="350"/>
    </location>
</feature>
<feature type="compositionally biased region" description="Basic and acidic residues" evidence="10">
    <location>
        <begin position="515"/>
        <end position="527"/>
    </location>
</feature>
<dbReference type="EMBL" id="CYKH01000782">
    <property type="protein sequence ID" value="CUG38431.1"/>
    <property type="molecule type" value="Genomic_DNA"/>
</dbReference>
<evidence type="ECO:0000256" key="8">
    <source>
        <dbReference type="ARBA" id="ARBA00023212"/>
    </source>
</evidence>
<dbReference type="GO" id="GO:0005814">
    <property type="term" value="C:centriole"/>
    <property type="evidence" value="ECO:0007669"/>
    <property type="project" value="UniProtKB-SubCell"/>
</dbReference>
<organism evidence="11 12">
    <name type="scientific">Bodo saltans</name>
    <name type="common">Flagellated protozoan</name>
    <dbReference type="NCBI Taxonomy" id="75058"/>
    <lineage>
        <taxon>Eukaryota</taxon>
        <taxon>Discoba</taxon>
        <taxon>Euglenozoa</taxon>
        <taxon>Kinetoplastea</taxon>
        <taxon>Metakinetoplastina</taxon>
        <taxon>Eubodonida</taxon>
        <taxon>Bodonidae</taxon>
        <taxon>Bodo</taxon>
    </lineage>
</organism>
<evidence type="ECO:0000256" key="10">
    <source>
        <dbReference type="SAM" id="MobiDB-lite"/>
    </source>
</evidence>
<evidence type="ECO:0000313" key="12">
    <source>
        <dbReference type="Proteomes" id="UP000051952"/>
    </source>
</evidence>
<evidence type="ECO:0000256" key="5">
    <source>
        <dbReference type="ARBA" id="ARBA00022701"/>
    </source>
</evidence>
<dbReference type="GO" id="GO:0060271">
    <property type="term" value="P:cilium assembly"/>
    <property type="evidence" value="ECO:0007669"/>
    <property type="project" value="TreeGrafter"/>
</dbReference>
<keyword evidence="5" id="KW-0493">Microtubule</keyword>
<keyword evidence="4" id="KW-0963">Cytoplasm</keyword>
<dbReference type="PANTHER" id="PTHR34031">
    <property type="entry name" value="CENTROSOMAL PROTEIN OF 162 KDA"/>
    <property type="match status" value="1"/>
</dbReference>
<dbReference type="GO" id="GO:0005879">
    <property type="term" value="C:axonemal microtubule"/>
    <property type="evidence" value="ECO:0007669"/>
    <property type="project" value="TreeGrafter"/>
</dbReference>
<comment type="similarity">
    <text evidence="2">Belongs to the CEP162 family.</text>
</comment>
<evidence type="ECO:0000256" key="4">
    <source>
        <dbReference type="ARBA" id="ARBA00022490"/>
    </source>
</evidence>
<feature type="compositionally biased region" description="Polar residues" evidence="10">
    <location>
        <begin position="842"/>
        <end position="852"/>
    </location>
</feature>
<evidence type="ECO:0000313" key="11">
    <source>
        <dbReference type="EMBL" id="CUG38431.1"/>
    </source>
</evidence>
<feature type="region of interest" description="Disordered" evidence="10">
    <location>
        <begin position="827"/>
        <end position="852"/>
    </location>
</feature>